<name>A0A431W9E4_9BACI</name>
<feature type="region of interest" description="Disordered" evidence="1">
    <location>
        <begin position="36"/>
        <end position="75"/>
    </location>
</feature>
<proteinExistence type="predicted"/>
<gene>
    <name evidence="2" type="ORF">EKG37_10640</name>
</gene>
<sequence length="108" mass="12061">MKNTKKKLLIGFSTILVVAALGFGLLQIVTNNGSEVASTHQTNATEKTDAKKDGVKKYDKVEAKKEEPKEEGVEEKGVNLMMPKKKQKLLLQNKKQNLKLLQLRLLSL</sequence>
<protein>
    <submittedName>
        <fullName evidence="2">Uncharacterized protein</fullName>
    </submittedName>
</protein>
<accession>A0A431W9E4</accession>
<keyword evidence="3" id="KW-1185">Reference proteome</keyword>
<reference evidence="2 3" key="1">
    <citation type="submission" date="2018-12" db="EMBL/GenBank/DDBJ databases">
        <title>Bacillus yapensis draft genome sequence.</title>
        <authorList>
            <person name="Yu L."/>
            <person name="Xu X."/>
            <person name="Tang X."/>
        </authorList>
    </citation>
    <scope>NUCLEOTIDE SEQUENCE [LARGE SCALE GENOMIC DNA]</scope>
    <source>
        <strain evidence="2 3">XXST-01</strain>
    </source>
</reference>
<dbReference type="AlphaFoldDB" id="A0A431W9E4"/>
<dbReference type="EMBL" id="RXNT01000007">
    <property type="protein sequence ID" value="RTR31947.1"/>
    <property type="molecule type" value="Genomic_DNA"/>
</dbReference>
<dbReference type="Proteomes" id="UP000271374">
    <property type="component" value="Unassembled WGS sequence"/>
</dbReference>
<feature type="compositionally biased region" description="Basic and acidic residues" evidence="1">
    <location>
        <begin position="46"/>
        <end position="75"/>
    </location>
</feature>
<comment type="caution">
    <text evidence="2">The sequence shown here is derived from an EMBL/GenBank/DDBJ whole genome shotgun (WGS) entry which is preliminary data.</text>
</comment>
<evidence type="ECO:0000313" key="3">
    <source>
        <dbReference type="Proteomes" id="UP000271374"/>
    </source>
</evidence>
<organism evidence="2 3">
    <name type="scientific">Bacillus yapensis</name>
    <dbReference type="NCBI Taxonomy" id="2492960"/>
    <lineage>
        <taxon>Bacteria</taxon>
        <taxon>Bacillati</taxon>
        <taxon>Bacillota</taxon>
        <taxon>Bacilli</taxon>
        <taxon>Bacillales</taxon>
        <taxon>Bacillaceae</taxon>
        <taxon>Bacillus</taxon>
    </lineage>
</organism>
<evidence type="ECO:0000256" key="1">
    <source>
        <dbReference type="SAM" id="MobiDB-lite"/>
    </source>
</evidence>
<feature type="compositionally biased region" description="Polar residues" evidence="1">
    <location>
        <begin position="36"/>
        <end position="45"/>
    </location>
</feature>
<dbReference type="RefSeq" id="WP_126408646.1">
    <property type="nucleotide sequence ID" value="NZ_RXNT01000007.1"/>
</dbReference>
<evidence type="ECO:0000313" key="2">
    <source>
        <dbReference type="EMBL" id="RTR31947.1"/>
    </source>
</evidence>